<dbReference type="AlphaFoldDB" id="A0A089XGY2"/>
<dbReference type="RefSeq" id="WP_043503935.1">
    <property type="nucleotide sequence ID" value="NZ_CP009438.1"/>
</dbReference>
<keyword evidence="2" id="KW-1185">Reference proteome</keyword>
<proteinExistence type="predicted"/>
<protein>
    <recommendedName>
        <fullName evidence="3">HNH nuclease domain-containing protein</fullName>
    </recommendedName>
</protein>
<evidence type="ECO:0000313" key="2">
    <source>
        <dbReference type="Proteomes" id="UP000029482"/>
    </source>
</evidence>
<evidence type="ECO:0008006" key="3">
    <source>
        <dbReference type="Google" id="ProtNLM"/>
    </source>
</evidence>
<dbReference type="STRING" id="1907.SGLAU_22215"/>
<dbReference type="HOGENOM" id="CLU_899921_0_0_11"/>
<accession>A0A089XGY2</accession>
<dbReference type="KEGG" id="sgu:SGLAU_22215"/>
<dbReference type="OrthoDB" id="3650427at2"/>
<dbReference type="Proteomes" id="UP000029482">
    <property type="component" value="Chromosome"/>
</dbReference>
<gene>
    <name evidence="1" type="ORF">SGLAU_22215</name>
</gene>
<reference evidence="2" key="1">
    <citation type="journal article" date="2015" name="J. Biotechnol.">
        <title>Complete genome sequence of the actinobacterium Streptomyces glaucescens GLA.O (DSM 40922) consisting of a linear chromosome and one linear plasmid.</title>
        <authorList>
            <person name="Ortseifen V."/>
            <person name="Winkler A."/>
            <person name="Albersmeier A."/>
            <person name="Wendler S."/>
            <person name="Puhler A."/>
            <person name="Kalinowski J."/>
            <person name="Ruckert C."/>
        </authorList>
    </citation>
    <scope>NUCLEOTIDE SEQUENCE [LARGE SCALE GENOMIC DNA]</scope>
    <source>
        <strain evidence="2">DSM 40922 / GLA O</strain>
    </source>
</reference>
<dbReference type="EMBL" id="CP009438">
    <property type="protein sequence ID" value="AIS00395.1"/>
    <property type="molecule type" value="Genomic_DNA"/>
</dbReference>
<organism evidence="1 2">
    <name type="scientific">Streptomyces glaucescens</name>
    <dbReference type="NCBI Taxonomy" id="1907"/>
    <lineage>
        <taxon>Bacteria</taxon>
        <taxon>Bacillati</taxon>
        <taxon>Actinomycetota</taxon>
        <taxon>Actinomycetes</taxon>
        <taxon>Kitasatosporales</taxon>
        <taxon>Streptomycetaceae</taxon>
        <taxon>Streptomyces</taxon>
    </lineage>
</organism>
<evidence type="ECO:0000313" key="1">
    <source>
        <dbReference type="EMBL" id="AIS00395.1"/>
    </source>
</evidence>
<dbReference type="REBASE" id="769185">
    <property type="entry name" value="SglGLAORF22215P"/>
</dbReference>
<name>A0A089XGY2_STRGA</name>
<sequence>MLKTAYIYVPRPSRQNLEIGLDHGLWGWRSSALDRADARQVVQSLSEGDFLVLGHTGPNSRVAPGGWAEATLQRLIVTQVDKTYFTDSTPVWPDDDYPERVGIDVLEEEQDVHGTTLGAEAMEALRLSANKQGAAVLLPDVAAVAQLAEAPRRAPALPSDETVHHEGAESALARALIRLEQAKLRRAMLRGASEAVCALCGRVLPSRLIRAAHVKRRSAATRQERRMMANIMAACLIGCDELFEHGYVYVTEAGTVAVSPKCEATPDLAETAKALEGRVVADYGPHRAPFYAWHRTHIAG</sequence>
<dbReference type="eggNOG" id="COG3440">
    <property type="taxonomic scope" value="Bacteria"/>
</dbReference>